<feature type="signal peptide" evidence="1">
    <location>
        <begin position="1"/>
        <end position="23"/>
    </location>
</feature>
<dbReference type="PROSITE" id="PS00022">
    <property type="entry name" value="EGF_1"/>
    <property type="match status" value="1"/>
</dbReference>
<sequence length="373" mass="37623">MTHFTSPRAFGTALALLGLSSFAVLGGACSSTDAPDGSDSEHLGAADQHLIDAQCTFFEVNGKTQICHYTGSASHPYTIIKTSVQGCINGHSGHANDYIAVGDPTCQGGGCLPVSAPCDADVPCCDGLTCQNGTCTDLCAGVTCAASDTCHAAGTCDPATGLCSNPVAADGTACDDGNGCTLTDTCVAGTCTGSGNPCQNGGTCDSAEPYTCTCSPDFTGTNCETPACVPTTCAAQGATCGTIPDSCGETLDCGSCASGSTCDHGTCMPATPACPCEALPAWQEFIAEMSYDDCFYYPPDYGYLRGNSNWIHPDGYPIRTGIGASPPNPQFGTPNECAAVSVASGVQIVSGITDDQLRACAQLILQIGGPLCN</sequence>
<reference evidence="3 4" key="1">
    <citation type="submission" date="2014-02" db="EMBL/GenBank/DDBJ databases">
        <title>The small core and large imbalanced accessory genome model reveals a collaborative survival strategy of Sorangium cellulosum strains in nature.</title>
        <authorList>
            <person name="Han K."/>
            <person name="Peng R."/>
            <person name="Blom J."/>
            <person name="Li Y.-Z."/>
        </authorList>
    </citation>
    <scope>NUCLEOTIDE SEQUENCE [LARGE SCALE GENOMIC DNA]</scope>
    <source>
        <strain evidence="3 4">So0007-03</strain>
    </source>
</reference>
<protein>
    <recommendedName>
        <fullName evidence="2">EGF-like domain-containing protein</fullName>
    </recommendedName>
</protein>
<dbReference type="EMBL" id="JEME01002885">
    <property type="protein sequence ID" value="KYG02911.1"/>
    <property type="molecule type" value="Genomic_DNA"/>
</dbReference>
<proteinExistence type="predicted"/>
<evidence type="ECO:0000256" key="1">
    <source>
        <dbReference type="SAM" id="SignalP"/>
    </source>
</evidence>
<evidence type="ECO:0000313" key="4">
    <source>
        <dbReference type="Proteomes" id="UP000075502"/>
    </source>
</evidence>
<name>A0A150TE08_SORCE</name>
<feature type="domain" description="EGF-like" evidence="2">
    <location>
        <begin position="187"/>
        <end position="224"/>
    </location>
</feature>
<dbReference type="Proteomes" id="UP000075502">
    <property type="component" value="Unassembled WGS sequence"/>
</dbReference>
<evidence type="ECO:0000313" key="3">
    <source>
        <dbReference type="EMBL" id="KYG02911.1"/>
    </source>
</evidence>
<comment type="caution">
    <text evidence="3">The sequence shown here is derived from an EMBL/GenBank/DDBJ whole genome shotgun (WGS) entry which is preliminary data.</text>
</comment>
<dbReference type="InterPro" id="IPR000742">
    <property type="entry name" value="EGF"/>
</dbReference>
<dbReference type="CDD" id="cd00054">
    <property type="entry name" value="EGF_CA"/>
    <property type="match status" value="1"/>
</dbReference>
<gene>
    <name evidence="3" type="ORF">BE21_04845</name>
</gene>
<dbReference type="PROSITE" id="PS50026">
    <property type="entry name" value="EGF_3"/>
    <property type="match status" value="1"/>
</dbReference>
<dbReference type="SUPFAM" id="SSF57196">
    <property type="entry name" value="EGF/Laminin"/>
    <property type="match status" value="1"/>
</dbReference>
<accession>A0A150TE08</accession>
<dbReference type="AlphaFoldDB" id="A0A150TE08"/>
<dbReference type="SMART" id="SM00181">
    <property type="entry name" value="EGF"/>
    <property type="match status" value="2"/>
</dbReference>
<dbReference type="Gene3D" id="2.10.25.10">
    <property type="entry name" value="Laminin"/>
    <property type="match status" value="1"/>
</dbReference>
<dbReference type="Pfam" id="PF00008">
    <property type="entry name" value="EGF"/>
    <property type="match status" value="1"/>
</dbReference>
<feature type="chain" id="PRO_5007569706" description="EGF-like domain-containing protein" evidence="1">
    <location>
        <begin position="24"/>
        <end position="373"/>
    </location>
</feature>
<organism evidence="3 4">
    <name type="scientific">Sorangium cellulosum</name>
    <name type="common">Polyangium cellulosum</name>
    <dbReference type="NCBI Taxonomy" id="56"/>
    <lineage>
        <taxon>Bacteria</taxon>
        <taxon>Pseudomonadati</taxon>
        <taxon>Myxococcota</taxon>
        <taxon>Polyangia</taxon>
        <taxon>Polyangiales</taxon>
        <taxon>Polyangiaceae</taxon>
        <taxon>Sorangium</taxon>
    </lineage>
</organism>
<evidence type="ECO:0000259" key="2">
    <source>
        <dbReference type="PROSITE" id="PS50026"/>
    </source>
</evidence>
<keyword evidence="1" id="KW-0732">Signal</keyword>